<gene>
    <name evidence="1" type="ORF">K461DRAFT_272130</name>
</gene>
<protein>
    <submittedName>
        <fullName evidence="1">Uncharacterized protein</fullName>
    </submittedName>
</protein>
<dbReference type="EMBL" id="ML996094">
    <property type="protein sequence ID" value="KAF2147941.1"/>
    <property type="molecule type" value="Genomic_DNA"/>
</dbReference>
<evidence type="ECO:0000313" key="1">
    <source>
        <dbReference type="EMBL" id="KAF2147941.1"/>
    </source>
</evidence>
<dbReference type="AlphaFoldDB" id="A0A9P4MHJ5"/>
<reference evidence="1" key="1">
    <citation type="journal article" date="2020" name="Stud. Mycol.">
        <title>101 Dothideomycetes genomes: a test case for predicting lifestyles and emergence of pathogens.</title>
        <authorList>
            <person name="Haridas S."/>
            <person name="Albert R."/>
            <person name="Binder M."/>
            <person name="Bloem J."/>
            <person name="Labutti K."/>
            <person name="Salamov A."/>
            <person name="Andreopoulos B."/>
            <person name="Baker S."/>
            <person name="Barry K."/>
            <person name="Bills G."/>
            <person name="Bluhm B."/>
            <person name="Cannon C."/>
            <person name="Castanera R."/>
            <person name="Culley D."/>
            <person name="Daum C."/>
            <person name="Ezra D."/>
            <person name="Gonzalez J."/>
            <person name="Henrissat B."/>
            <person name="Kuo A."/>
            <person name="Liang C."/>
            <person name="Lipzen A."/>
            <person name="Lutzoni F."/>
            <person name="Magnuson J."/>
            <person name="Mondo S."/>
            <person name="Nolan M."/>
            <person name="Ohm R."/>
            <person name="Pangilinan J."/>
            <person name="Park H.-J."/>
            <person name="Ramirez L."/>
            <person name="Alfaro M."/>
            <person name="Sun H."/>
            <person name="Tritt A."/>
            <person name="Yoshinaga Y."/>
            <person name="Zwiers L.-H."/>
            <person name="Turgeon B."/>
            <person name="Goodwin S."/>
            <person name="Spatafora J."/>
            <person name="Crous P."/>
            <person name="Grigoriev I."/>
        </authorList>
    </citation>
    <scope>NUCLEOTIDE SEQUENCE</scope>
    <source>
        <strain evidence="1">CBS 260.36</strain>
    </source>
</reference>
<organism evidence="1 2">
    <name type="scientific">Myriangium duriaei CBS 260.36</name>
    <dbReference type="NCBI Taxonomy" id="1168546"/>
    <lineage>
        <taxon>Eukaryota</taxon>
        <taxon>Fungi</taxon>
        <taxon>Dikarya</taxon>
        <taxon>Ascomycota</taxon>
        <taxon>Pezizomycotina</taxon>
        <taxon>Dothideomycetes</taxon>
        <taxon>Dothideomycetidae</taxon>
        <taxon>Myriangiales</taxon>
        <taxon>Myriangiaceae</taxon>
        <taxon>Myriangium</taxon>
    </lineage>
</organism>
<proteinExistence type="predicted"/>
<comment type="caution">
    <text evidence="1">The sequence shown here is derived from an EMBL/GenBank/DDBJ whole genome shotgun (WGS) entry which is preliminary data.</text>
</comment>
<evidence type="ECO:0000313" key="2">
    <source>
        <dbReference type="Proteomes" id="UP000799439"/>
    </source>
</evidence>
<sequence length="100" mass="11554">MFGTIDGVELPDEPVCPIPTMDAIEHAETNDELDALEWTLDGWRTYFEKVLECLPSIEMFDQAREECKTAMKLCEEKRGWCGIHREFLEMRAEARAENGN</sequence>
<accession>A0A9P4MHJ5</accession>
<name>A0A9P4MHJ5_9PEZI</name>
<dbReference type="Proteomes" id="UP000799439">
    <property type="component" value="Unassembled WGS sequence"/>
</dbReference>
<keyword evidence="2" id="KW-1185">Reference proteome</keyword>